<evidence type="ECO:0000256" key="3">
    <source>
        <dbReference type="ARBA" id="ARBA00022741"/>
    </source>
</evidence>
<evidence type="ECO:0000256" key="7">
    <source>
        <dbReference type="RuleBase" id="RU362109"/>
    </source>
</evidence>
<feature type="active site" description="Glycyl thioester intermediate" evidence="6">
    <location>
        <position position="92"/>
    </location>
</feature>
<dbReference type="GO" id="GO:0005524">
    <property type="term" value="F:ATP binding"/>
    <property type="evidence" value="ECO:0007669"/>
    <property type="project" value="UniProtKB-UniRule"/>
</dbReference>
<keyword evidence="2" id="KW-0808">Transferase</keyword>
<evidence type="ECO:0000259" key="8">
    <source>
        <dbReference type="PROSITE" id="PS50127"/>
    </source>
</evidence>
<keyword evidence="3 7" id="KW-0547">Nucleotide-binding</keyword>
<dbReference type="InterPro" id="IPR016135">
    <property type="entry name" value="UBQ-conjugating_enzyme/RWD"/>
</dbReference>
<name>A0A1R2B4V7_9CILI</name>
<evidence type="ECO:0000256" key="4">
    <source>
        <dbReference type="ARBA" id="ARBA00022786"/>
    </source>
</evidence>
<dbReference type="InterPro" id="IPR050113">
    <property type="entry name" value="Ub_conjugating_enzyme"/>
</dbReference>
<keyword evidence="4 7" id="KW-0833">Ubl conjugation pathway</keyword>
<feature type="domain" description="UBC core" evidence="8">
    <location>
        <begin position="8"/>
        <end position="155"/>
    </location>
</feature>
<dbReference type="SMART" id="SM00212">
    <property type="entry name" value="UBCc"/>
    <property type="match status" value="1"/>
</dbReference>
<dbReference type="PROSITE" id="PS50127">
    <property type="entry name" value="UBC_2"/>
    <property type="match status" value="1"/>
</dbReference>
<dbReference type="InterPro" id="IPR023313">
    <property type="entry name" value="UBQ-conjugating_AS"/>
</dbReference>
<dbReference type="PROSITE" id="PS00183">
    <property type="entry name" value="UBC_1"/>
    <property type="match status" value="1"/>
</dbReference>
<comment type="caution">
    <text evidence="9">The sequence shown here is derived from an EMBL/GenBank/DDBJ whole genome shotgun (WGS) entry which is preliminary data.</text>
</comment>
<dbReference type="FunFam" id="3.10.110.10:FF:000031">
    <property type="entry name" value="Ubiquitin-conjugating enzyme E2 22"/>
    <property type="match status" value="1"/>
</dbReference>
<comment type="similarity">
    <text evidence="7">Belongs to the ubiquitin-conjugating enzyme family.</text>
</comment>
<evidence type="ECO:0000313" key="10">
    <source>
        <dbReference type="Proteomes" id="UP000187209"/>
    </source>
</evidence>
<sequence>MEIDLNPRVLNLLTKQINRLSQESLEGVKPIINEENFLDVQVEITGPEGTPYHGGIFKCKLEFPSDFPISPPKGYFLTKIFHPNISNGGEICVNTLKKDWNPSNWSLSNIFNVIRCLLIQPFPESALNEEAGRMFMENYELYFKHAQLYTSINAMPKQIFTPAKRPQTHIEKLKKWLRRD</sequence>
<dbReference type="PANTHER" id="PTHR24067">
    <property type="entry name" value="UBIQUITIN-CONJUGATING ENZYME E2"/>
    <property type="match status" value="1"/>
</dbReference>
<accession>A0A1R2B4V7</accession>
<dbReference type="InterPro" id="IPR000608">
    <property type="entry name" value="UBC"/>
</dbReference>
<dbReference type="Gene3D" id="3.10.110.10">
    <property type="entry name" value="Ubiquitin Conjugating Enzyme"/>
    <property type="match status" value="1"/>
</dbReference>
<protein>
    <recommendedName>
        <fullName evidence="1">E2 ubiquitin-conjugating enzyme</fullName>
        <ecNumber evidence="1">2.3.2.23</ecNumber>
    </recommendedName>
</protein>
<dbReference type="Pfam" id="PF00179">
    <property type="entry name" value="UQ_con"/>
    <property type="match status" value="1"/>
</dbReference>
<dbReference type="EMBL" id="MPUH01000953">
    <property type="protein sequence ID" value="OMJ71821.1"/>
    <property type="molecule type" value="Genomic_DNA"/>
</dbReference>
<evidence type="ECO:0000256" key="2">
    <source>
        <dbReference type="ARBA" id="ARBA00022679"/>
    </source>
</evidence>
<gene>
    <name evidence="9" type="ORF">SteCoe_29856</name>
</gene>
<evidence type="ECO:0000256" key="1">
    <source>
        <dbReference type="ARBA" id="ARBA00012486"/>
    </source>
</evidence>
<organism evidence="9 10">
    <name type="scientific">Stentor coeruleus</name>
    <dbReference type="NCBI Taxonomy" id="5963"/>
    <lineage>
        <taxon>Eukaryota</taxon>
        <taxon>Sar</taxon>
        <taxon>Alveolata</taxon>
        <taxon>Ciliophora</taxon>
        <taxon>Postciliodesmatophora</taxon>
        <taxon>Heterotrichea</taxon>
        <taxon>Heterotrichida</taxon>
        <taxon>Stentoridae</taxon>
        <taxon>Stentor</taxon>
    </lineage>
</organism>
<dbReference type="Proteomes" id="UP000187209">
    <property type="component" value="Unassembled WGS sequence"/>
</dbReference>
<dbReference type="SUPFAM" id="SSF54495">
    <property type="entry name" value="UBC-like"/>
    <property type="match status" value="1"/>
</dbReference>
<dbReference type="OrthoDB" id="10069349at2759"/>
<evidence type="ECO:0000256" key="6">
    <source>
        <dbReference type="PROSITE-ProRule" id="PRU10133"/>
    </source>
</evidence>
<dbReference type="GO" id="GO:0061631">
    <property type="term" value="F:ubiquitin conjugating enzyme activity"/>
    <property type="evidence" value="ECO:0007669"/>
    <property type="project" value="UniProtKB-EC"/>
</dbReference>
<evidence type="ECO:0000256" key="5">
    <source>
        <dbReference type="ARBA" id="ARBA00022840"/>
    </source>
</evidence>
<dbReference type="CDD" id="cd23804">
    <property type="entry name" value="UBCc_UBE2S"/>
    <property type="match status" value="1"/>
</dbReference>
<keyword evidence="5 7" id="KW-0067">ATP-binding</keyword>
<dbReference type="AlphaFoldDB" id="A0A1R2B4V7"/>
<dbReference type="EC" id="2.3.2.23" evidence="1"/>
<proteinExistence type="inferred from homology"/>
<keyword evidence="10" id="KW-1185">Reference proteome</keyword>
<evidence type="ECO:0000313" key="9">
    <source>
        <dbReference type="EMBL" id="OMJ71821.1"/>
    </source>
</evidence>
<reference evidence="9 10" key="1">
    <citation type="submission" date="2016-11" db="EMBL/GenBank/DDBJ databases">
        <title>The macronuclear genome of Stentor coeruleus: a giant cell with tiny introns.</title>
        <authorList>
            <person name="Slabodnick M."/>
            <person name="Ruby J.G."/>
            <person name="Reiff S.B."/>
            <person name="Swart E.C."/>
            <person name="Gosai S."/>
            <person name="Prabakaran S."/>
            <person name="Witkowska E."/>
            <person name="Larue G.E."/>
            <person name="Fisher S."/>
            <person name="Freeman R.M."/>
            <person name="Gunawardena J."/>
            <person name="Chu W."/>
            <person name="Stover N.A."/>
            <person name="Gregory B.D."/>
            <person name="Nowacki M."/>
            <person name="Derisi J."/>
            <person name="Roy S.W."/>
            <person name="Marshall W.F."/>
            <person name="Sood P."/>
        </authorList>
    </citation>
    <scope>NUCLEOTIDE SEQUENCE [LARGE SCALE GENOMIC DNA]</scope>
    <source>
        <strain evidence="9">WM001</strain>
    </source>
</reference>